<evidence type="ECO:0000256" key="7">
    <source>
        <dbReference type="HAMAP-Rule" id="MF_00114"/>
    </source>
</evidence>
<comment type="caution">
    <text evidence="8">The sequence shown here is derived from an EMBL/GenBank/DDBJ whole genome shotgun (WGS) entry which is preliminary data.</text>
</comment>
<dbReference type="InterPro" id="IPR011343">
    <property type="entry name" value="DeoC"/>
</dbReference>
<dbReference type="InterPro" id="IPR002915">
    <property type="entry name" value="DeoC/FbaB/LacD_aldolase"/>
</dbReference>
<evidence type="ECO:0000256" key="6">
    <source>
        <dbReference type="ARBA" id="ARBA00056337"/>
    </source>
</evidence>
<dbReference type="AlphaFoldDB" id="A0A2R6Y189"/>
<dbReference type="GO" id="GO:0004139">
    <property type="term" value="F:deoxyribose-phosphate aldolase activity"/>
    <property type="evidence" value="ECO:0007669"/>
    <property type="project" value="UniProtKB-UniRule"/>
</dbReference>
<keyword evidence="2 7" id="KW-0963">Cytoplasm</keyword>
<dbReference type="SUPFAM" id="SSF51569">
    <property type="entry name" value="Aldolase"/>
    <property type="match status" value="1"/>
</dbReference>
<proteinExistence type="inferred from homology"/>
<dbReference type="GO" id="GO:0016052">
    <property type="term" value="P:carbohydrate catabolic process"/>
    <property type="evidence" value="ECO:0007669"/>
    <property type="project" value="TreeGrafter"/>
</dbReference>
<evidence type="ECO:0000256" key="5">
    <source>
        <dbReference type="ARBA" id="ARBA00048791"/>
    </source>
</evidence>
<organism evidence="8 9">
    <name type="scientific">Candidatus Carbonibacillus altaicus</name>
    <dbReference type="NCBI Taxonomy" id="2163959"/>
    <lineage>
        <taxon>Bacteria</taxon>
        <taxon>Bacillati</taxon>
        <taxon>Bacillota</taxon>
        <taxon>Bacilli</taxon>
        <taxon>Bacillales</taxon>
        <taxon>Candidatus Carbonibacillus</taxon>
    </lineage>
</organism>
<dbReference type="SMART" id="SM01133">
    <property type="entry name" value="DeoC"/>
    <property type="match status" value="1"/>
</dbReference>
<dbReference type="GO" id="GO:0006018">
    <property type="term" value="P:2-deoxyribose 1-phosphate catabolic process"/>
    <property type="evidence" value="ECO:0007669"/>
    <property type="project" value="UniProtKB-UniRule"/>
</dbReference>
<evidence type="ECO:0000256" key="3">
    <source>
        <dbReference type="ARBA" id="ARBA00023239"/>
    </source>
</evidence>
<dbReference type="GO" id="GO:0005737">
    <property type="term" value="C:cytoplasm"/>
    <property type="evidence" value="ECO:0007669"/>
    <property type="project" value="UniProtKB-SubCell"/>
</dbReference>
<comment type="catalytic activity">
    <reaction evidence="5 7">
        <text>2-deoxy-D-ribose 5-phosphate = D-glyceraldehyde 3-phosphate + acetaldehyde</text>
        <dbReference type="Rhea" id="RHEA:12821"/>
        <dbReference type="ChEBI" id="CHEBI:15343"/>
        <dbReference type="ChEBI" id="CHEBI:59776"/>
        <dbReference type="ChEBI" id="CHEBI:62877"/>
        <dbReference type="EC" id="4.1.2.4"/>
    </reaction>
</comment>
<comment type="subcellular location">
    <subcellularLocation>
        <location evidence="7">Cytoplasm</location>
    </subcellularLocation>
</comment>
<dbReference type="PIRSF" id="PIRSF001357">
    <property type="entry name" value="DeoC"/>
    <property type="match status" value="1"/>
</dbReference>
<accession>A0A2R6Y189</accession>
<protein>
    <recommendedName>
        <fullName evidence="7">Deoxyribose-phosphate aldolase</fullName>
        <shortName evidence="7">DERA</shortName>
        <ecNumber evidence="7">4.1.2.4</ecNumber>
    </recommendedName>
    <alternativeName>
        <fullName evidence="7">2-deoxy-D-ribose 5-phosphate aldolase</fullName>
    </alternativeName>
    <alternativeName>
        <fullName evidence="7">Phosphodeoxyriboaldolase</fullName>
        <shortName evidence="7">Deoxyriboaldolase</shortName>
    </alternativeName>
</protein>
<comment type="pathway">
    <text evidence="7">Carbohydrate degradation; 2-deoxy-D-ribose 1-phosphate degradation; D-glyceraldehyde 3-phosphate and acetaldehyde from 2-deoxy-alpha-D-ribose 1-phosphate: step 2/2.</text>
</comment>
<dbReference type="FunFam" id="3.20.20.70:FF:000044">
    <property type="entry name" value="Deoxyribose-phosphate aldolase"/>
    <property type="match status" value="1"/>
</dbReference>
<dbReference type="PANTHER" id="PTHR10889:SF1">
    <property type="entry name" value="DEOXYRIBOSE-PHOSPHATE ALDOLASE"/>
    <property type="match status" value="1"/>
</dbReference>
<evidence type="ECO:0000313" key="9">
    <source>
        <dbReference type="Proteomes" id="UP000244338"/>
    </source>
</evidence>
<comment type="similarity">
    <text evidence="1 7">Belongs to the DeoC/FbaB aldolase family. DeoC type 1 subfamily.</text>
</comment>
<dbReference type="GO" id="GO:0009264">
    <property type="term" value="P:deoxyribonucleotide catabolic process"/>
    <property type="evidence" value="ECO:0007669"/>
    <property type="project" value="UniProtKB-UniRule"/>
</dbReference>
<dbReference type="Gene3D" id="3.20.20.70">
    <property type="entry name" value="Aldolase class I"/>
    <property type="match status" value="1"/>
</dbReference>
<evidence type="ECO:0000313" key="8">
    <source>
        <dbReference type="EMBL" id="PTQ56443.1"/>
    </source>
</evidence>
<feature type="active site" description="Proton donor/acceptor" evidence="7">
    <location>
        <position position="192"/>
    </location>
</feature>
<dbReference type="PANTHER" id="PTHR10889">
    <property type="entry name" value="DEOXYRIBOSE-PHOSPHATE ALDOLASE"/>
    <property type="match status" value="1"/>
</dbReference>
<evidence type="ECO:0000256" key="1">
    <source>
        <dbReference type="ARBA" id="ARBA00010936"/>
    </source>
</evidence>
<comment type="function">
    <text evidence="6 7">Catalyzes a reversible aldol reaction between acetaldehyde and D-glyceraldehyde 3-phosphate to generate 2-deoxy-D-ribose 5-phosphate.</text>
</comment>
<name>A0A2R6Y189_9BACL</name>
<dbReference type="EC" id="4.1.2.4" evidence="7"/>
<dbReference type="Proteomes" id="UP000244338">
    <property type="component" value="Unassembled WGS sequence"/>
</dbReference>
<evidence type="ECO:0000256" key="2">
    <source>
        <dbReference type="ARBA" id="ARBA00022490"/>
    </source>
</evidence>
<reference evidence="9" key="1">
    <citation type="journal article" date="2018" name="Sci. Rep.">
        <title>Lignite coal burning seam in the remote Altai Mountains harbors a hydrogen-driven thermophilic microbial community.</title>
        <authorList>
            <person name="Kadnikov V.V."/>
            <person name="Mardanov A.V."/>
            <person name="Ivasenko D.A."/>
            <person name="Antsiferov D.V."/>
            <person name="Beletsky A.V."/>
            <person name="Karnachuk O.V."/>
            <person name="Ravin N.V."/>
        </authorList>
    </citation>
    <scope>NUCLEOTIDE SEQUENCE [LARGE SCALE GENOMIC DNA]</scope>
</reference>
<sequence length="228" mass="24511">MKSEIDATLDPKTIAQTIDHTLLKPEATRADIERLLQEALHYSFYAVCIHPTWVPLAVSTLKKSPVKVATVIGFPHGATFPEVKAYETYQAVQQGADEVDMVINIGALKSGDLDLVRRELDTVIEAAKPRALVKIIIETALLTDEEKRLVTELSVEAGADFVKTSTGFAGGGATLKDVRLLKDMVGDRAKVKASGGIRDLSTALRMLDAGAARLGTSSGVAIMKELLL</sequence>
<dbReference type="HAMAP" id="MF_00114">
    <property type="entry name" value="DeoC_type1"/>
    <property type="match status" value="1"/>
</dbReference>
<dbReference type="InterPro" id="IPR028581">
    <property type="entry name" value="DeoC_typeI"/>
</dbReference>
<feature type="active site" description="Proton donor/acceptor" evidence="7">
    <location>
        <position position="100"/>
    </location>
</feature>
<dbReference type="EMBL" id="PEBX01000028">
    <property type="protein sequence ID" value="PTQ56443.1"/>
    <property type="molecule type" value="Genomic_DNA"/>
</dbReference>
<dbReference type="CDD" id="cd00959">
    <property type="entry name" value="DeoC"/>
    <property type="match status" value="1"/>
</dbReference>
<keyword evidence="4 7" id="KW-0704">Schiff base</keyword>
<dbReference type="NCBIfam" id="TIGR00126">
    <property type="entry name" value="deoC"/>
    <property type="match status" value="1"/>
</dbReference>
<gene>
    <name evidence="7" type="primary">deoC</name>
    <name evidence="8" type="ORF">BSOLF_0211</name>
</gene>
<evidence type="ECO:0000256" key="4">
    <source>
        <dbReference type="ARBA" id="ARBA00023270"/>
    </source>
</evidence>
<keyword evidence="3 7" id="KW-0456">Lyase</keyword>
<feature type="active site" description="Schiff-base intermediate with acetaldehyde" evidence="7">
    <location>
        <position position="163"/>
    </location>
</feature>
<dbReference type="UniPathway" id="UPA00002">
    <property type="reaction ID" value="UER00468"/>
</dbReference>
<dbReference type="Pfam" id="PF01791">
    <property type="entry name" value="DeoC"/>
    <property type="match status" value="1"/>
</dbReference>
<dbReference type="InterPro" id="IPR013785">
    <property type="entry name" value="Aldolase_TIM"/>
</dbReference>